<accession>A0A6N7XDK1</accession>
<keyword evidence="2" id="KW-1185">Reference proteome</keyword>
<reference evidence="1 2" key="1">
    <citation type="submission" date="2019-09" db="EMBL/GenBank/DDBJ databases">
        <title>In-depth cultivation of the pig gut microbiome towards novel bacterial diversity and tailored functional studies.</title>
        <authorList>
            <person name="Wylensek D."/>
            <person name="Hitch T.C.A."/>
            <person name="Clavel T."/>
        </authorList>
    </citation>
    <scope>NUCLEOTIDE SEQUENCE [LARGE SCALE GENOMIC DNA]</scope>
    <source>
        <strain evidence="1 2">WCA3-693-APC-4?</strain>
    </source>
</reference>
<name>A0A6N7XDK1_9FIRM</name>
<evidence type="ECO:0008006" key="3">
    <source>
        <dbReference type="Google" id="ProtNLM"/>
    </source>
</evidence>
<evidence type="ECO:0000313" key="2">
    <source>
        <dbReference type="Proteomes" id="UP000469523"/>
    </source>
</evidence>
<organism evidence="1 2">
    <name type="scientific">Tissierella pigra</name>
    <dbReference type="NCBI Taxonomy" id="2607614"/>
    <lineage>
        <taxon>Bacteria</taxon>
        <taxon>Bacillati</taxon>
        <taxon>Bacillota</taxon>
        <taxon>Tissierellia</taxon>
        <taxon>Tissierellales</taxon>
        <taxon>Tissierellaceae</taxon>
        <taxon>Tissierella</taxon>
    </lineage>
</organism>
<protein>
    <recommendedName>
        <fullName evidence="3">MerR family transcriptional regulator</fullName>
    </recommendedName>
</protein>
<dbReference type="AlphaFoldDB" id="A0A6N7XDK1"/>
<gene>
    <name evidence="1" type="ORF">FYJ83_01335</name>
</gene>
<dbReference type="EMBL" id="VUNQ01000002">
    <property type="protein sequence ID" value="MSU00109.1"/>
    <property type="molecule type" value="Genomic_DNA"/>
</dbReference>
<sequence length="105" mass="12344">MSYMVCKRCSKMFQRNGRLYCDDCFEIIEKEHDLVIEYVRKYPDATILDIIAATGVTLKSIDCLVEEGFVSYVDNKIQEIDEERLAEVMDKILSKRGRFHLQNKK</sequence>
<evidence type="ECO:0000313" key="1">
    <source>
        <dbReference type="EMBL" id="MSU00109.1"/>
    </source>
</evidence>
<proteinExistence type="predicted"/>
<dbReference type="Proteomes" id="UP000469523">
    <property type="component" value="Unassembled WGS sequence"/>
</dbReference>
<dbReference type="RefSeq" id="WP_154438339.1">
    <property type="nucleotide sequence ID" value="NZ_VUNQ01000002.1"/>
</dbReference>
<comment type="caution">
    <text evidence="1">The sequence shown here is derived from an EMBL/GenBank/DDBJ whole genome shotgun (WGS) entry which is preliminary data.</text>
</comment>